<name>A0A7J0EXM3_9ERIC</name>
<accession>A0A7J0EXM3</accession>
<evidence type="ECO:0000313" key="1">
    <source>
        <dbReference type="EMBL" id="GFY90689.1"/>
    </source>
</evidence>
<dbReference type="OrthoDB" id="1713903at2759"/>
<protein>
    <recommendedName>
        <fullName evidence="3">HXXXD-type acyl-transferase family protein</fullName>
    </recommendedName>
</protein>
<dbReference type="EMBL" id="BJWL01000007">
    <property type="protein sequence ID" value="GFY90689.1"/>
    <property type="molecule type" value="Genomic_DNA"/>
</dbReference>
<organism evidence="1 2">
    <name type="scientific">Actinidia rufa</name>
    <dbReference type="NCBI Taxonomy" id="165716"/>
    <lineage>
        <taxon>Eukaryota</taxon>
        <taxon>Viridiplantae</taxon>
        <taxon>Streptophyta</taxon>
        <taxon>Embryophyta</taxon>
        <taxon>Tracheophyta</taxon>
        <taxon>Spermatophyta</taxon>
        <taxon>Magnoliopsida</taxon>
        <taxon>eudicotyledons</taxon>
        <taxon>Gunneridae</taxon>
        <taxon>Pentapetalae</taxon>
        <taxon>asterids</taxon>
        <taxon>Ericales</taxon>
        <taxon>Actinidiaceae</taxon>
        <taxon>Actinidia</taxon>
    </lineage>
</organism>
<reference evidence="1 2" key="1">
    <citation type="submission" date="2019-07" db="EMBL/GenBank/DDBJ databases">
        <title>De Novo Assembly of kiwifruit Actinidia rufa.</title>
        <authorList>
            <person name="Sugita-Konishi S."/>
            <person name="Sato K."/>
            <person name="Mori E."/>
            <person name="Abe Y."/>
            <person name="Kisaki G."/>
            <person name="Hamano K."/>
            <person name="Suezawa K."/>
            <person name="Otani M."/>
            <person name="Fukuda T."/>
            <person name="Manabe T."/>
            <person name="Gomi K."/>
            <person name="Tabuchi M."/>
            <person name="Akimitsu K."/>
            <person name="Kataoka I."/>
        </authorList>
    </citation>
    <scope>NUCLEOTIDE SEQUENCE [LARGE SCALE GENOMIC DNA]</scope>
    <source>
        <strain evidence="2">cv. Fuchu</strain>
    </source>
</reference>
<proteinExistence type="predicted"/>
<gene>
    <name evidence="1" type="ORF">Acr_07g0008860</name>
</gene>
<evidence type="ECO:0008006" key="3">
    <source>
        <dbReference type="Google" id="ProtNLM"/>
    </source>
</evidence>
<sequence>MVEPTQTDPITSGRVGSQVERVFCAPLLKADGAVSSASRPIGPGKTHRLSGLDQGMGLHTLHTIFYYRVNPFPNLDLTTLLVSLSELLTPQLVSGGHGSVGTSGGWGVGGQVQRTVDEWLRSARGSEERDLTAWEDMPDDPSIYGPHFAFRLKEADESAYPFRVFWQCIAFLTNCLSDSEALAVAGLKDEELWLTIDCTQWTFQEGKMGIIVLGRQLMYEDMFKKDERPVHVSCHVGNLEGEGLITVMPSPEGGLGQTMMVMLPEEEIDKLCEDGAISWTWSQS</sequence>
<dbReference type="Proteomes" id="UP000585474">
    <property type="component" value="Unassembled WGS sequence"/>
</dbReference>
<dbReference type="AlphaFoldDB" id="A0A7J0EXM3"/>
<comment type="caution">
    <text evidence="1">The sequence shown here is derived from an EMBL/GenBank/DDBJ whole genome shotgun (WGS) entry which is preliminary data.</text>
</comment>
<evidence type="ECO:0000313" key="2">
    <source>
        <dbReference type="Proteomes" id="UP000585474"/>
    </source>
</evidence>
<keyword evidence="2" id="KW-1185">Reference proteome</keyword>